<proteinExistence type="predicted"/>
<evidence type="ECO:0000313" key="9">
    <source>
        <dbReference type="EMBL" id="EKU84513.1"/>
    </source>
</evidence>
<reference evidence="9 10" key="1">
    <citation type="submission" date="2012-09" db="EMBL/GenBank/DDBJ databases">
        <title>The Genome Sequence of Massilia timonae CCUG 45783.</title>
        <authorList>
            <consortium name="The Broad Institute Genome Sequencing Platform"/>
            <person name="Earl A."/>
            <person name="Ward D."/>
            <person name="Feldgarden M."/>
            <person name="Gevers D."/>
            <person name="Huys G."/>
            <person name="Walker B."/>
            <person name="Young S.K."/>
            <person name="Zeng Q."/>
            <person name="Gargeya S."/>
            <person name="Fitzgerald M."/>
            <person name="Haas B."/>
            <person name="Abouelleil A."/>
            <person name="Alvarado L."/>
            <person name="Arachchi H.M."/>
            <person name="Berlin A.M."/>
            <person name="Chapman S.B."/>
            <person name="Goldberg J."/>
            <person name="Griggs A."/>
            <person name="Gujja S."/>
            <person name="Hansen M."/>
            <person name="Howarth C."/>
            <person name="Imamovic A."/>
            <person name="Larimer J."/>
            <person name="McCowen C."/>
            <person name="Montmayeur A."/>
            <person name="Murphy C."/>
            <person name="Neiman D."/>
            <person name="Pearson M."/>
            <person name="Priest M."/>
            <person name="Roberts A."/>
            <person name="Saif S."/>
            <person name="Shea T."/>
            <person name="Sisk P."/>
            <person name="Sykes S."/>
            <person name="Wortman J."/>
            <person name="Nusbaum C."/>
            <person name="Birren B."/>
        </authorList>
    </citation>
    <scope>NUCLEOTIDE SEQUENCE [LARGE SCALE GENOMIC DNA]</scope>
    <source>
        <strain evidence="9 10">CCUG 45783</strain>
    </source>
</reference>
<dbReference type="InterPro" id="IPR006311">
    <property type="entry name" value="TAT_signal"/>
</dbReference>
<dbReference type="OrthoDB" id="9179439at2"/>
<dbReference type="InterPro" id="IPR012675">
    <property type="entry name" value="Beta-grasp_dom_sf"/>
</dbReference>
<dbReference type="PANTHER" id="PTHR45331">
    <property type="entry name" value="OXIDOREDUCTASE, IRON-SULPHUR BINDING SUBUNIT-RELATED-RELATED"/>
    <property type="match status" value="1"/>
</dbReference>
<evidence type="ECO:0000256" key="4">
    <source>
        <dbReference type="ARBA" id="ARBA00023004"/>
    </source>
</evidence>
<dbReference type="Pfam" id="PF00111">
    <property type="entry name" value="Fer2"/>
    <property type="match status" value="1"/>
</dbReference>
<dbReference type="FunFam" id="1.10.150.120:FF:000003">
    <property type="entry name" value="Carbon monoxide dehydrogenase, small subunit"/>
    <property type="match status" value="1"/>
</dbReference>
<keyword evidence="3" id="KW-0560">Oxidoreductase</keyword>
<dbReference type="eggNOG" id="COG2080">
    <property type="taxonomic scope" value="Bacteria"/>
</dbReference>
<dbReference type="RefSeq" id="WP_005663111.1">
    <property type="nucleotide sequence ID" value="NZ_JH992922.1"/>
</dbReference>
<feature type="domain" description="2Fe-2S ferredoxin-type" evidence="8">
    <location>
        <begin position="57"/>
        <end position="133"/>
    </location>
</feature>
<dbReference type="PATRIC" id="fig|883126.3.peg.247"/>
<dbReference type="GO" id="GO:0016903">
    <property type="term" value="F:oxidoreductase activity, acting on the aldehyde or oxo group of donors"/>
    <property type="evidence" value="ECO:0007669"/>
    <property type="project" value="TreeGrafter"/>
</dbReference>
<dbReference type="PANTHER" id="PTHR45331:SF2">
    <property type="entry name" value="OXIDOREDUCTASE WITH IRON-SULFUR SUBUNIT"/>
    <property type="match status" value="1"/>
</dbReference>
<keyword evidence="1" id="KW-0001">2Fe-2S</keyword>
<dbReference type="PROSITE" id="PS51085">
    <property type="entry name" value="2FE2S_FER_2"/>
    <property type="match status" value="1"/>
</dbReference>
<evidence type="ECO:0000256" key="7">
    <source>
        <dbReference type="SAM" id="SignalP"/>
    </source>
</evidence>
<evidence type="ECO:0000256" key="3">
    <source>
        <dbReference type="ARBA" id="ARBA00023002"/>
    </source>
</evidence>
<dbReference type="SUPFAM" id="SSF47741">
    <property type="entry name" value="CO dehydrogenase ISP C-domain like"/>
    <property type="match status" value="1"/>
</dbReference>
<dbReference type="InterPro" id="IPR006058">
    <property type="entry name" value="2Fe2S_fd_BS"/>
</dbReference>
<dbReference type="HOGENOM" id="CLU_052511_1_0_4"/>
<comment type="caution">
    <text evidence="9">The sequence shown here is derived from an EMBL/GenBank/DDBJ whole genome shotgun (WGS) entry which is preliminary data.</text>
</comment>
<name>K9DJL2_9BURK</name>
<keyword evidence="4" id="KW-0408">Iron</keyword>
<dbReference type="Gene3D" id="3.10.20.30">
    <property type="match status" value="1"/>
</dbReference>
<evidence type="ECO:0000313" key="10">
    <source>
        <dbReference type="Proteomes" id="UP000009874"/>
    </source>
</evidence>
<organism evidence="9 10">
    <name type="scientific">Massilia timonae CCUG 45783</name>
    <dbReference type="NCBI Taxonomy" id="883126"/>
    <lineage>
        <taxon>Bacteria</taxon>
        <taxon>Pseudomonadati</taxon>
        <taxon>Pseudomonadota</taxon>
        <taxon>Betaproteobacteria</taxon>
        <taxon>Burkholderiales</taxon>
        <taxon>Oxalobacteraceae</taxon>
        <taxon>Telluria group</taxon>
        <taxon>Massilia</taxon>
    </lineage>
</organism>
<dbReference type="GO" id="GO:0046872">
    <property type="term" value="F:metal ion binding"/>
    <property type="evidence" value="ECO:0007669"/>
    <property type="project" value="UniProtKB-KW"/>
</dbReference>
<dbReference type="PROSITE" id="PS51318">
    <property type="entry name" value="TAT"/>
    <property type="match status" value="1"/>
</dbReference>
<comment type="cofactor">
    <cofactor evidence="6">
        <name>[2Fe-2S] cluster</name>
        <dbReference type="ChEBI" id="CHEBI:190135"/>
    </cofactor>
</comment>
<dbReference type="InterPro" id="IPR002888">
    <property type="entry name" value="2Fe-2S-bd"/>
</dbReference>
<accession>K9DJL2</accession>
<evidence type="ECO:0000256" key="5">
    <source>
        <dbReference type="ARBA" id="ARBA00023014"/>
    </source>
</evidence>
<dbReference type="CDD" id="cd00207">
    <property type="entry name" value="fer2"/>
    <property type="match status" value="1"/>
</dbReference>
<dbReference type="Gene3D" id="1.10.150.120">
    <property type="entry name" value="[2Fe-2S]-binding domain"/>
    <property type="match status" value="1"/>
</dbReference>
<evidence type="ECO:0000256" key="1">
    <source>
        <dbReference type="ARBA" id="ARBA00022714"/>
    </source>
</evidence>
<dbReference type="FunFam" id="3.10.20.30:FF:000020">
    <property type="entry name" value="Xanthine dehydrogenase iron-sulfur subunit"/>
    <property type="match status" value="1"/>
</dbReference>
<evidence type="ECO:0000256" key="6">
    <source>
        <dbReference type="ARBA" id="ARBA00034078"/>
    </source>
</evidence>
<protein>
    <recommendedName>
        <fullName evidence="8">2Fe-2S ferredoxin-type domain-containing protein</fullName>
    </recommendedName>
</protein>
<dbReference type="EMBL" id="AGZI01000004">
    <property type="protein sequence ID" value="EKU84513.1"/>
    <property type="molecule type" value="Genomic_DNA"/>
</dbReference>
<dbReference type="AlphaFoldDB" id="K9DJL2"/>
<evidence type="ECO:0000256" key="2">
    <source>
        <dbReference type="ARBA" id="ARBA00022723"/>
    </source>
</evidence>
<keyword evidence="2" id="KW-0479">Metal-binding</keyword>
<keyword evidence="10" id="KW-1185">Reference proteome</keyword>
<dbReference type="PROSITE" id="PS00197">
    <property type="entry name" value="2FE2S_FER_1"/>
    <property type="match status" value="1"/>
</dbReference>
<evidence type="ECO:0000259" key="8">
    <source>
        <dbReference type="PROSITE" id="PS51085"/>
    </source>
</evidence>
<sequence length="212" mass="21779">MTTGPDPSIPTAHGAQVNRREFVLSVLSVAAASGAANAAPAQAQPADAAPEVHAGGVPLSFVVNGQQRALTVDPRTSALDLLRERLALTGAKKGCDHGQCGACTIHVDGRRVVACLTPALQLEGRRVDTIEGLQRPDGSLHPMQQAFIDHDALQCGYCTPGQIMAAIACVGEGNAGSPERIKEYMSGNLCRCGAYNGIVAAIGQAAGEMGKA</sequence>
<gene>
    <name evidence="9" type="ORF">HMPREF9710_00245</name>
</gene>
<dbReference type="GO" id="GO:0051537">
    <property type="term" value="F:2 iron, 2 sulfur cluster binding"/>
    <property type="evidence" value="ECO:0007669"/>
    <property type="project" value="UniProtKB-KW"/>
</dbReference>
<feature type="chain" id="PRO_5003926179" description="2Fe-2S ferredoxin-type domain-containing protein" evidence="7">
    <location>
        <begin position="39"/>
        <end position="212"/>
    </location>
</feature>
<dbReference type="STRING" id="47229.LO55_919"/>
<dbReference type="Proteomes" id="UP000009874">
    <property type="component" value="Unassembled WGS sequence"/>
</dbReference>
<dbReference type="InterPro" id="IPR052914">
    <property type="entry name" value="Aldehyde_Oxdr_Iron-Sulfur"/>
</dbReference>
<dbReference type="InterPro" id="IPR036010">
    <property type="entry name" value="2Fe-2S_ferredoxin-like_sf"/>
</dbReference>
<dbReference type="InterPro" id="IPR036884">
    <property type="entry name" value="2Fe-2S-bd_dom_sf"/>
</dbReference>
<keyword evidence="7" id="KW-0732">Signal</keyword>
<keyword evidence="5" id="KW-0411">Iron-sulfur</keyword>
<dbReference type="Pfam" id="PF01799">
    <property type="entry name" value="Fer2_2"/>
    <property type="match status" value="1"/>
</dbReference>
<dbReference type="InterPro" id="IPR001041">
    <property type="entry name" value="2Fe-2S_ferredoxin-type"/>
</dbReference>
<dbReference type="SUPFAM" id="SSF54292">
    <property type="entry name" value="2Fe-2S ferredoxin-like"/>
    <property type="match status" value="1"/>
</dbReference>
<feature type="signal peptide" evidence="7">
    <location>
        <begin position="1"/>
        <end position="38"/>
    </location>
</feature>